<dbReference type="GO" id="GO:0032273">
    <property type="term" value="P:positive regulation of protein polymerization"/>
    <property type="evidence" value="ECO:0007669"/>
    <property type="project" value="TreeGrafter"/>
</dbReference>
<dbReference type="InterPro" id="IPR008907">
    <property type="entry name" value="TPP/p25"/>
</dbReference>
<protein>
    <recommendedName>
        <fullName evidence="4">TPPP family protein</fullName>
    </recommendedName>
</protein>
<dbReference type="AlphaFoldDB" id="R4WQ41"/>
<reference evidence="3" key="1">
    <citation type="journal article" date="2013" name="PLoS ONE">
        <title>Gene expression in gut symbiotic organ of stinkbug affected by extracellular bacterial symbiont.</title>
        <authorList>
            <person name="Futahashi R."/>
            <person name="Tanaka K."/>
            <person name="Tanahashi M."/>
            <person name="Nikoh N."/>
            <person name="Kikuchi Y."/>
            <person name="Lee B.L."/>
            <person name="Fukatsu T."/>
        </authorList>
    </citation>
    <scope>NUCLEOTIDE SEQUENCE</scope>
    <source>
        <tissue evidence="3">Midgut</tissue>
    </source>
</reference>
<evidence type="ECO:0008006" key="4">
    <source>
        <dbReference type="Google" id="ProtNLM"/>
    </source>
</evidence>
<feature type="compositionally biased region" description="Basic and acidic residues" evidence="2">
    <location>
        <begin position="126"/>
        <end position="146"/>
    </location>
</feature>
<dbReference type="GO" id="GO:0005874">
    <property type="term" value="C:microtubule"/>
    <property type="evidence" value="ECO:0007669"/>
    <property type="project" value="TreeGrafter"/>
</dbReference>
<dbReference type="Gene3D" id="1.10.238.10">
    <property type="entry name" value="EF-hand"/>
    <property type="match status" value="1"/>
</dbReference>
<evidence type="ECO:0000256" key="1">
    <source>
        <dbReference type="ARBA" id="ARBA00010994"/>
    </source>
</evidence>
<name>R4WQ41_RIPPE</name>
<proteinExistence type="evidence at transcript level"/>
<dbReference type="InterPro" id="IPR011992">
    <property type="entry name" value="EF-hand-dom_pair"/>
</dbReference>
<dbReference type="PANTHER" id="PTHR12932:SF9">
    <property type="entry name" value="TUBULIN POLYMERIZATION-PROMOTING PROTEIN HOMOLOG"/>
    <property type="match status" value="1"/>
</dbReference>
<dbReference type="GO" id="GO:0015631">
    <property type="term" value="F:tubulin binding"/>
    <property type="evidence" value="ECO:0007669"/>
    <property type="project" value="InterPro"/>
</dbReference>
<dbReference type="Pfam" id="PF05517">
    <property type="entry name" value="p25-alpha"/>
    <property type="match status" value="1"/>
</dbReference>
<dbReference type="GO" id="GO:0046785">
    <property type="term" value="P:microtubule polymerization"/>
    <property type="evidence" value="ECO:0007669"/>
    <property type="project" value="InterPro"/>
</dbReference>
<dbReference type="EMBL" id="AK417811">
    <property type="protein sequence ID" value="BAN21026.1"/>
    <property type="molecule type" value="mRNA"/>
</dbReference>
<feature type="region of interest" description="Disordered" evidence="2">
    <location>
        <begin position="116"/>
        <end position="146"/>
    </location>
</feature>
<organism evidence="3">
    <name type="scientific">Riptortus pedestris</name>
    <name type="common">Bean bug</name>
    <dbReference type="NCBI Taxonomy" id="329032"/>
    <lineage>
        <taxon>Eukaryota</taxon>
        <taxon>Metazoa</taxon>
        <taxon>Ecdysozoa</taxon>
        <taxon>Arthropoda</taxon>
        <taxon>Hexapoda</taxon>
        <taxon>Insecta</taxon>
        <taxon>Pterygota</taxon>
        <taxon>Neoptera</taxon>
        <taxon>Paraneoptera</taxon>
        <taxon>Hemiptera</taxon>
        <taxon>Heteroptera</taxon>
        <taxon>Panheteroptera</taxon>
        <taxon>Pentatomomorpha</taxon>
        <taxon>Coreoidea</taxon>
        <taxon>Alydidae</taxon>
        <taxon>Riptortus</taxon>
    </lineage>
</organism>
<comment type="similarity">
    <text evidence="1">Belongs to the TPPP family.</text>
</comment>
<evidence type="ECO:0000313" key="3">
    <source>
        <dbReference type="EMBL" id="BAN21026.1"/>
    </source>
</evidence>
<accession>R4WQ41</accession>
<dbReference type="PANTHER" id="PTHR12932">
    <property type="entry name" value="P25 ALPHA-RELATED"/>
    <property type="match status" value="1"/>
</dbReference>
<dbReference type="SUPFAM" id="SSF47473">
    <property type="entry name" value="EF-hand"/>
    <property type="match status" value="1"/>
</dbReference>
<dbReference type="GO" id="GO:0001578">
    <property type="term" value="P:microtubule bundle formation"/>
    <property type="evidence" value="ECO:0007669"/>
    <property type="project" value="TreeGrafter"/>
</dbReference>
<evidence type="ECO:0000256" key="2">
    <source>
        <dbReference type="SAM" id="MobiDB-lite"/>
    </source>
</evidence>
<sequence length="170" mass="18968">MSAPQRITFQSQFQLFSKFGDRESDGRHIKLSQSDKWMRQAKVIDGKKITSTDTGICFKKFKHQKLSEDEYNVFIEDLATSKGFDVSELKVKMVNCGAPGFTSSVNSGKATGAVERLTDPTKYTGSHKERFDDSGKGKGLAGRRDEVDESGYVTGYANKDTYAKEHKTTD</sequence>